<keyword evidence="3" id="KW-1185">Reference proteome</keyword>
<dbReference type="AlphaFoldDB" id="A0A4P6U1D4"/>
<keyword evidence="1" id="KW-0812">Transmembrane</keyword>
<dbReference type="EMBL" id="CP032229">
    <property type="protein sequence ID" value="QBJ92811.1"/>
    <property type="molecule type" value="Genomic_DNA"/>
</dbReference>
<keyword evidence="1" id="KW-1133">Transmembrane helix</keyword>
<gene>
    <name evidence="2" type="ORF">D0Z67_22690</name>
</gene>
<organism evidence="2 3">
    <name type="scientific">Streptomyces seoulensis</name>
    <dbReference type="NCBI Taxonomy" id="73044"/>
    <lineage>
        <taxon>Bacteria</taxon>
        <taxon>Bacillati</taxon>
        <taxon>Actinomycetota</taxon>
        <taxon>Actinomycetes</taxon>
        <taxon>Kitasatosporales</taxon>
        <taxon>Streptomycetaceae</taxon>
        <taxon>Streptomyces</taxon>
    </lineage>
</organism>
<accession>A0A4P6U1D4</accession>
<dbReference type="InterPro" id="IPR057702">
    <property type="entry name" value="DUF7942"/>
</dbReference>
<feature type="transmembrane region" description="Helical" evidence="1">
    <location>
        <begin position="81"/>
        <end position="102"/>
    </location>
</feature>
<evidence type="ECO:0000256" key="1">
    <source>
        <dbReference type="SAM" id="Phobius"/>
    </source>
</evidence>
<protein>
    <recommendedName>
        <fullName evidence="4">Integral membrane protein</fullName>
    </recommendedName>
</protein>
<feature type="transmembrane region" description="Helical" evidence="1">
    <location>
        <begin position="23"/>
        <end position="44"/>
    </location>
</feature>
<name>A0A4P6U1D4_STRSO</name>
<dbReference type="RefSeq" id="WP_051887778.1">
    <property type="nucleotide sequence ID" value="NZ_CP032229.1"/>
</dbReference>
<dbReference type="STRING" id="73044.GCA_000725795_03374"/>
<evidence type="ECO:0008006" key="4">
    <source>
        <dbReference type="Google" id="ProtNLM"/>
    </source>
</evidence>
<reference evidence="2 3" key="1">
    <citation type="submission" date="2018-08" db="EMBL/GenBank/DDBJ databases">
        <title>The complete genome sequence of Streptomyces seoulensis, a pioneer strain for nickel superoxide dismutase discovery.</title>
        <authorList>
            <person name="Shin J."/>
            <person name="Lee J.-S."/>
            <person name="Lee E.-J."/>
            <person name="Youn H.-D."/>
        </authorList>
    </citation>
    <scope>NUCLEOTIDE SEQUENCE [LARGE SCALE GENOMIC DNA]</scope>
    <source>
        <strain evidence="2 3">KCTC 9819</strain>
    </source>
</reference>
<dbReference type="KEGG" id="sseo:D0Z67_22690"/>
<dbReference type="Proteomes" id="UP000292547">
    <property type="component" value="Chromosome"/>
</dbReference>
<proteinExistence type="predicted"/>
<evidence type="ECO:0000313" key="3">
    <source>
        <dbReference type="Proteomes" id="UP000292547"/>
    </source>
</evidence>
<dbReference type="NCBIfam" id="NF046119">
    <property type="entry name" value="memb_SCO4225"/>
    <property type="match status" value="1"/>
</dbReference>
<feature type="transmembrane region" description="Helical" evidence="1">
    <location>
        <begin position="51"/>
        <end position="69"/>
    </location>
</feature>
<dbReference type="GeneID" id="300101719"/>
<evidence type="ECO:0000313" key="2">
    <source>
        <dbReference type="EMBL" id="QBJ92811.1"/>
    </source>
</evidence>
<keyword evidence="1" id="KW-0472">Membrane</keyword>
<sequence length="115" mass="12312">MAPTTRPHSGRLRAWLTLATDNWLSRGYLAAAGSAIGFFLYAVYLSPDPGFAAIWPFAATLPLSAIAFLTPTPELDPATNWLTPLLFTTWVSLCALVNAGLLGMAARAFRTRSAA</sequence>
<dbReference type="Pfam" id="PF25637">
    <property type="entry name" value="DUF7942"/>
    <property type="match status" value="1"/>
</dbReference>
<dbReference type="OrthoDB" id="4268279at2"/>